<organism evidence="1">
    <name type="scientific">Yersinia ruckeri</name>
    <dbReference type="NCBI Taxonomy" id="29486"/>
    <lineage>
        <taxon>Bacteria</taxon>
        <taxon>Pseudomonadati</taxon>
        <taxon>Pseudomonadota</taxon>
        <taxon>Gammaproteobacteria</taxon>
        <taxon>Enterobacterales</taxon>
        <taxon>Yersiniaceae</taxon>
        <taxon>Yersinia</taxon>
    </lineage>
</organism>
<proteinExistence type="predicted"/>
<sequence length="44" mass="5281">MKGFIVWFVDVEYWQVYLAYHTVFLIFPPQQTAPDLPIYLVQFG</sequence>
<evidence type="ECO:0000313" key="1">
    <source>
        <dbReference type="EMBL" id="CEK25976.1"/>
    </source>
</evidence>
<gene>
    <name evidence="1" type="ORF">CSF007_0910</name>
</gene>
<protein>
    <submittedName>
        <fullName evidence="1">Uncharacterized protein</fullName>
    </submittedName>
</protein>
<dbReference type="AlphaFoldDB" id="A0A0A8VEC3"/>
<dbReference type="EMBL" id="LN681231">
    <property type="protein sequence ID" value="CEK25976.1"/>
    <property type="molecule type" value="Genomic_DNA"/>
</dbReference>
<accession>A0A0A8VEC3</accession>
<reference evidence="1" key="1">
    <citation type="journal article" date="2015" name="Genome Announc.">
        <title>Complete Genome Sequence of Yersinia ruckeri Strain CSF007-82, Etiologic Agent of Red Mouth Disease in Salmonid Fish.</title>
        <authorList>
            <person name="Nelson M.C."/>
            <person name="LaPatra S.E."/>
            <person name="Welch T.J."/>
            <person name="Graf J."/>
        </authorList>
    </citation>
    <scope>NUCLEOTIDE SEQUENCE</scope>
    <source>
        <strain evidence="1">CSF007-82</strain>
    </source>
</reference>
<name>A0A0A8VEC3_YERRU</name>